<dbReference type="SUPFAM" id="SSF140383">
    <property type="entry name" value="BSD domain-like"/>
    <property type="match status" value="1"/>
</dbReference>
<dbReference type="AlphaFoldDB" id="A0A1W4WYJ3"/>
<dbReference type="RefSeq" id="XP_018325223.1">
    <property type="nucleotide sequence ID" value="XM_018469721.2"/>
</dbReference>
<keyword evidence="3" id="KW-1185">Reference proteome</keyword>
<dbReference type="Proteomes" id="UP000192223">
    <property type="component" value="Unplaced"/>
</dbReference>
<dbReference type="GO" id="GO:0005737">
    <property type="term" value="C:cytoplasm"/>
    <property type="evidence" value="ECO:0007669"/>
    <property type="project" value="TreeGrafter"/>
</dbReference>
<dbReference type="OrthoDB" id="73788at2759"/>
<evidence type="ECO:0000313" key="3">
    <source>
        <dbReference type="Proteomes" id="UP000192223"/>
    </source>
</evidence>
<gene>
    <name evidence="4 5" type="primary">LOC108737060</name>
</gene>
<dbReference type="PANTHER" id="PTHR16019">
    <property type="entry name" value="SYNAPSE-ASSOCIATED PROTEIN"/>
    <property type="match status" value="1"/>
</dbReference>
<dbReference type="InterPro" id="IPR005607">
    <property type="entry name" value="BSD_dom"/>
</dbReference>
<dbReference type="PROSITE" id="PS50858">
    <property type="entry name" value="BSD"/>
    <property type="match status" value="1"/>
</dbReference>
<reference evidence="4 5" key="1">
    <citation type="submission" date="2025-04" db="UniProtKB">
        <authorList>
            <consortium name="RefSeq"/>
        </authorList>
    </citation>
    <scope>IDENTIFICATION</scope>
    <source>
        <tissue evidence="4 5">Entire body</tissue>
    </source>
</reference>
<feature type="region of interest" description="Disordered" evidence="1">
    <location>
        <begin position="252"/>
        <end position="329"/>
    </location>
</feature>
<dbReference type="KEGG" id="apln:108737060"/>
<feature type="domain" description="BSD" evidence="2">
    <location>
        <begin position="138"/>
        <end position="190"/>
    </location>
</feature>
<proteinExistence type="predicted"/>
<evidence type="ECO:0000256" key="1">
    <source>
        <dbReference type="SAM" id="MobiDB-lite"/>
    </source>
</evidence>
<dbReference type="RefSeq" id="XP_025837451.1">
    <property type="nucleotide sequence ID" value="XM_025981666.1"/>
</dbReference>
<evidence type="ECO:0000313" key="5">
    <source>
        <dbReference type="RefSeq" id="XP_025837451.1"/>
    </source>
</evidence>
<feature type="compositionally biased region" description="Basic and acidic residues" evidence="1">
    <location>
        <begin position="320"/>
        <end position="329"/>
    </location>
</feature>
<sequence length="329" mass="37896">MADRNNWFNSWLHAAKNKSTEVLEFVKKDLEEFGSVVKQEASTVVSTTGSAITKTLKLDESDSTAGSMKRSISSFLGQMNTILNPSPDDSDTEAIIINEDSDPVTLTKLQQEIYNLQKNETTFLDDPEDSLMMQFNCWLEIIEDQLSEERLNRHLNSSLTLKNQYEKLVPEKVSHILFWKRYLFKKAVIEDEMARKEAMEKREQKESMTTTENIKWEHGTEISYLISLNNSNTKYVLEEEQIRLLEQYEAETKQKKNGSISPNKANETKVEKLQGKEDHFKLDTPLKWMPKSDGKNIKKTDSNCSLDLELKSTNSSSDGDWEKINSDEN</sequence>
<protein>
    <submittedName>
        <fullName evidence="4 5">BSD domain-containing protein 1-B isoform X1</fullName>
    </submittedName>
</protein>
<name>A0A1W4WYJ3_AGRPL</name>
<feature type="compositionally biased region" description="Basic and acidic residues" evidence="1">
    <location>
        <begin position="266"/>
        <end position="301"/>
    </location>
</feature>
<organism evidence="3 4">
    <name type="scientific">Agrilus planipennis</name>
    <name type="common">Emerald ash borer</name>
    <name type="synonym">Agrilus marcopoli</name>
    <dbReference type="NCBI Taxonomy" id="224129"/>
    <lineage>
        <taxon>Eukaryota</taxon>
        <taxon>Metazoa</taxon>
        <taxon>Ecdysozoa</taxon>
        <taxon>Arthropoda</taxon>
        <taxon>Hexapoda</taxon>
        <taxon>Insecta</taxon>
        <taxon>Pterygota</taxon>
        <taxon>Neoptera</taxon>
        <taxon>Endopterygota</taxon>
        <taxon>Coleoptera</taxon>
        <taxon>Polyphaga</taxon>
        <taxon>Elateriformia</taxon>
        <taxon>Buprestoidea</taxon>
        <taxon>Buprestidae</taxon>
        <taxon>Agrilinae</taxon>
        <taxon>Agrilus</taxon>
    </lineage>
</organism>
<dbReference type="Pfam" id="PF03909">
    <property type="entry name" value="BSD"/>
    <property type="match status" value="1"/>
</dbReference>
<dbReference type="PANTHER" id="PTHR16019:SF5">
    <property type="entry name" value="BSD DOMAIN-CONTAINING PROTEIN 1"/>
    <property type="match status" value="1"/>
</dbReference>
<dbReference type="GeneID" id="108737060"/>
<accession>A0A1W4WYJ3</accession>
<dbReference type="InterPro" id="IPR051494">
    <property type="entry name" value="BSD_domain-containing"/>
</dbReference>
<evidence type="ECO:0000259" key="2">
    <source>
        <dbReference type="PROSITE" id="PS50858"/>
    </source>
</evidence>
<dbReference type="Gene3D" id="1.10.3970.10">
    <property type="entry name" value="BSD domain"/>
    <property type="match status" value="1"/>
</dbReference>
<dbReference type="InterPro" id="IPR035925">
    <property type="entry name" value="BSD_dom_sf"/>
</dbReference>
<dbReference type="STRING" id="224129.A0A1W4WYJ3"/>
<evidence type="ECO:0000313" key="4">
    <source>
        <dbReference type="RefSeq" id="XP_018325223.1"/>
    </source>
</evidence>